<evidence type="ECO:0000256" key="11">
    <source>
        <dbReference type="ARBA" id="ARBA00023268"/>
    </source>
</evidence>
<dbReference type="FunFam" id="3.40.1010.10:FF:000001">
    <property type="entry name" value="Siroheme synthase"/>
    <property type="match status" value="1"/>
</dbReference>
<protein>
    <submittedName>
        <fullName evidence="17">Uroporphyrin-III C-methyltransferase/precorrin-2 dehydrogenase/sirohydrochlorin ferrochelatase</fullName>
        <ecNumber evidence="17">1.3.1.76</ecNumber>
        <ecNumber evidence="17">2.1.1.107</ecNumber>
        <ecNumber evidence="17">4.99.1.4</ecNumber>
    </submittedName>
</protein>
<dbReference type="PIRSF" id="PIRSF036426">
    <property type="entry name" value="Sirohaem_synth"/>
    <property type="match status" value="1"/>
</dbReference>
<evidence type="ECO:0000313" key="17">
    <source>
        <dbReference type="EMBL" id="MBB4175719.1"/>
    </source>
</evidence>
<keyword evidence="5 17" id="KW-0808">Transferase</keyword>
<comment type="caution">
    <text evidence="17">The sequence shown here is derived from an EMBL/GenBank/DDBJ whole genome shotgun (WGS) entry which is preliminary data.</text>
</comment>
<dbReference type="Proteomes" id="UP000565745">
    <property type="component" value="Unassembled WGS sequence"/>
</dbReference>
<evidence type="ECO:0000256" key="1">
    <source>
        <dbReference type="ARBA" id="ARBA00005010"/>
    </source>
</evidence>
<dbReference type="Gene3D" id="3.40.1010.10">
    <property type="entry name" value="Cobalt-precorrin-4 Transmethylase, Domain 1"/>
    <property type="match status" value="1"/>
</dbReference>
<proteinExistence type="inferred from homology"/>
<evidence type="ECO:0000256" key="9">
    <source>
        <dbReference type="ARBA" id="ARBA00023239"/>
    </source>
</evidence>
<dbReference type="Pfam" id="PF00590">
    <property type="entry name" value="TP_methylase"/>
    <property type="match status" value="1"/>
</dbReference>
<dbReference type="GO" id="GO:0051287">
    <property type="term" value="F:NAD binding"/>
    <property type="evidence" value="ECO:0007669"/>
    <property type="project" value="InterPro"/>
</dbReference>
<evidence type="ECO:0000256" key="5">
    <source>
        <dbReference type="ARBA" id="ARBA00022679"/>
    </source>
</evidence>
<keyword evidence="3" id="KW-0169">Cobalamin biosynthesis</keyword>
<dbReference type="EC" id="1.3.1.76" evidence="17"/>
<dbReference type="Pfam" id="PF10414">
    <property type="entry name" value="CysG_dimeriser"/>
    <property type="match status" value="1"/>
</dbReference>
<keyword evidence="4 17" id="KW-0489">Methyltransferase</keyword>
<dbReference type="InterPro" id="IPR006367">
    <property type="entry name" value="Sirohaem_synthase_N"/>
</dbReference>
<keyword evidence="8" id="KW-0520">NAD</keyword>
<keyword evidence="10" id="KW-0627">Porphyrin biosynthesis</keyword>
<dbReference type="Gene3D" id="3.30.950.10">
    <property type="entry name" value="Methyltransferase, Cobalt-precorrin-4 Transmethylase, Domain 2"/>
    <property type="match status" value="1"/>
</dbReference>
<dbReference type="PANTHER" id="PTHR45790:SF3">
    <property type="entry name" value="S-ADENOSYL-L-METHIONINE-DEPENDENT UROPORPHYRINOGEN III METHYLTRANSFERASE, CHLOROPLASTIC"/>
    <property type="match status" value="1"/>
</dbReference>
<dbReference type="Gene3D" id="3.30.160.110">
    <property type="entry name" value="Siroheme synthase, domain 2"/>
    <property type="match status" value="1"/>
</dbReference>
<evidence type="ECO:0000256" key="13">
    <source>
        <dbReference type="ARBA" id="ARBA00047561"/>
    </source>
</evidence>
<evidence type="ECO:0000256" key="4">
    <source>
        <dbReference type="ARBA" id="ARBA00022603"/>
    </source>
</evidence>
<evidence type="ECO:0000259" key="15">
    <source>
        <dbReference type="Pfam" id="PF00590"/>
    </source>
</evidence>
<dbReference type="EC" id="4.99.1.4" evidence="17"/>
<dbReference type="PANTHER" id="PTHR45790">
    <property type="entry name" value="SIROHEME SYNTHASE-RELATED"/>
    <property type="match status" value="1"/>
</dbReference>
<keyword evidence="18" id="KW-1185">Reference proteome</keyword>
<dbReference type="OrthoDB" id="9815856at2"/>
<dbReference type="Pfam" id="PF13241">
    <property type="entry name" value="NAD_binding_7"/>
    <property type="match status" value="1"/>
</dbReference>
<keyword evidence="7 17" id="KW-0560">Oxidoreductase</keyword>
<evidence type="ECO:0000256" key="8">
    <source>
        <dbReference type="ARBA" id="ARBA00023027"/>
    </source>
</evidence>
<dbReference type="InterPro" id="IPR014776">
    <property type="entry name" value="4pyrrole_Mease_sub2"/>
</dbReference>
<reference evidence="17 18" key="1">
    <citation type="submission" date="2020-08" db="EMBL/GenBank/DDBJ databases">
        <title>Genomic Encyclopedia of Type Strains, Phase IV (KMG-IV): sequencing the most valuable type-strain genomes for metagenomic binning, comparative biology and taxonomic classification.</title>
        <authorList>
            <person name="Goeker M."/>
        </authorList>
    </citation>
    <scope>NUCLEOTIDE SEQUENCE [LARGE SCALE GENOMIC DNA]</scope>
    <source>
        <strain evidence="17 18">DSM 101015</strain>
    </source>
</reference>
<dbReference type="GO" id="GO:0043115">
    <property type="term" value="F:precorrin-2 dehydrogenase activity"/>
    <property type="evidence" value="ECO:0007669"/>
    <property type="project" value="UniProtKB-EC"/>
</dbReference>
<dbReference type="InterPro" id="IPR006366">
    <property type="entry name" value="CobA/CysG_C"/>
</dbReference>
<dbReference type="InterPro" id="IPR014777">
    <property type="entry name" value="4pyrrole_Mease_sub1"/>
</dbReference>
<dbReference type="GO" id="GO:0004851">
    <property type="term" value="F:uroporphyrin-III C-methyltransferase activity"/>
    <property type="evidence" value="ECO:0007669"/>
    <property type="project" value="UniProtKB-EC"/>
</dbReference>
<dbReference type="SUPFAM" id="SSF75615">
    <property type="entry name" value="Siroheme synthase middle domains-like"/>
    <property type="match status" value="1"/>
</dbReference>
<organism evidence="17 18">
    <name type="scientific">Sulfitobacter noctilucicola</name>
    <dbReference type="NCBI Taxonomy" id="1342301"/>
    <lineage>
        <taxon>Bacteria</taxon>
        <taxon>Pseudomonadati</taxon>
        <taxon>Pseudomonadota</taxon>
        <taxon>Alphaproteobacteria</taxon>
        <taxon>Rhodobacterales</taxon>
        <taxon>Roseobacteraceae</taxon>
        <taxon>Sulfitobacter</taxon>
    </lineage>
</organism>
<dbReference type="InterPro" id="IPR019478">
    <property type="entry name" value="Sirohaem_synthase_dimer_dom"/>
</dbReference>
<dbReference type="NCBIfam" id="TIGR01470">
    <property type="entry name" value="cysG_Nterm"/>
    <property type="match status" value="1"/>
</dbReference>
<dbReference type="EC" id="2.1.1.107" evidence="17"/>
<keyword evidence="11" id="KW-0511">Multifunctional enzyme</keyword>
<comment type="pathway">
    <text evidence="12">Porphyrin-containing compound metabolism; siroheme biosynthesis; precorrin-2 from uroporphyrinogen III: step 1/1.</text>
</comment>
<evidence type="ECO:0000256" key="10">
    <source>
        <dbReference type="ARBA" id="ARBA00023244"/>
    </source>
</evidence>
<evidence type="ECO:0000259" key="16">
    <source>
        <dbReference type="Pfam" id="PF10414"/>
    </source>
</evidence>
<evidence type="ECO:0000256" key="14">
    <source>
        <dbReference type="PIRSR" id="PIRSR036426-1"/>
    </source>
</evidence>
<dbReference type="RefSeq" id="WP_025054054.1">
    <property type="nucleotide sequence ID" value="NZ_JACIFU010000005.1"/>
</dbReference>
<name>A0A7W6Q5V7_9RHOB</name>
<dbReference type="GO" id="GO:0032259">
    <property type="term" value="P:methylation"/>
    <property type="evidence" value="ECO:0007669"/>
    <property type="project" value="UniProtKB-KW"/>
</dbReference>
<comment type="pathway">
    <text evidence="1">Porphyrin-containing compound metabolism; siroheme biosynthesis; sirohydrochlorin from precorrin-2: step 1/1.</text>
</comment>
<evidence type="ECO:0000256" key="2">
    <source>
        <dbReference type="ARBA" id="ARBA00005879"/>
    </source>
</evidence>
<evidence type="ECO:0000256" key="12">
    <source>
        <dbReference type="ARBA" id="ARBA00025705"/>
    </source>
</evidence>
<dbReference type="GO" id="GO:0009236">
    <property type="term" value="P:cobalamin biosynthetic process"/>
    <property type="evidence" value="ECO:0007669"/>
    <property type="project" value="UniProtKB-KW"/>
</dbReference>
<dbReference type="GO" id="GO:0051266">
    <property type="term" value="F:sirohydrochlorin ferrochelatase activity"/>
    <property type="evidence" value="ECO:0007669"/>
    <property type="project" value="UniProtKB-EC"/>
</dbReference>
<keyword evidence="9 17" id="KW-0456">Lyase</keyword>
<dbReference type="SUPFAM" id="SSF51735">
    <property type="entry name" value="NAD(P)-binding Rossmann-fold domains"/>
    <property type="match status" value="1"/>
</dbReference>
<dbReference type="EMBL" id="JACIFU010000005">
    <property type="protein sequence ID" value="MBB4175719.1"/>
    <property type="molecule type" value="Genomic_DNA"/>
</dbReference>
<dbReference type="InterPro" id="IPR035996">
    <property type="entry name" value="4pyrrol_Methylase_sf"/>
</dbReference>
<evidence type="ECO:0000256" key="3">
    <source>
        <dbReference type="ARBA" id="ARBA00022573"/>
    </source>
</evidence>
<dbReference type="NCBIfam" id="NF004790">
    <property type="entry name" value="PRK06136.1"/>
    <property type="match status" value="1"/>
</dbReference>
<gene>
    <name evidence="17" type="ORF">GGR93_003522</name>
</gene>
<dbReference type="InterPro" id="IPR012409">
    <property type="entry name" value="Sirohaem_synth"/>
</dbReference>
<dbReference type="InterPro" id="IPR050161">
    <property type="entry name" value="Siro_Cobalamin_biosynth"/>
</dbReference>
<feature type="active site" description="Proton acceptor" evidence="14">
    <location>
        <position position="248"/>
    </location>
</feature>
<dbReference type="SUPFAM" id="SSF53790">
    <property type="entry name" value="Tetrapyrrole methylase"/>
    <property type="match status" value="1"/>
</dbReference>
<keyword evidence="6" id="KW-0949">S-adenosyl-L-methionine</keyword>
<dbReference type="InterPro" id="IPR000878">
    <property type="entry name" value="4pyrrol_Mease"/>
</dbReference>
<comment type="similarity">
    <text evidence="2">Belongs to the precorrin methyltransferase family.</text>
</comment>
<evidence type="ECO:0000256" key="7">
    <source>
        <dbReference type="ARBA" id="ARBA00023002"/>
    </source>
</evidence>
<dbReference type="Gene3D" id="3.40.50.720">
    <property type="entry name" value="NAD(P)-binding Rossmann-like Domain"/>
    <property type="match status" value="1"/>
</dbReference>
<feature type="domain" description="Sirohaem synthase dimerisation" evidence="16">
    <location>
        <begin position="150"/>
        <end position="195"/>
    </location>
</feature>
<dbReference type="NCBIfam" id="TIGR01469">
    <property type="entry name" value="cobA_cysG_Cterm"/>
    <property type="match status" value="1"/>
</dbReference>
<dbReference type="AlphaFoldDB" id="A0A7W6Q5V7"/>
<dbReference type="UniPathway" id="UPA00262">
    <property type="reaction ID" value="UER00211"/>
</dbReference>
<comment type="catalytic activity">
    <reaction evidence="13">
        <text>precorrin-2 + NAD(+) = sirohydrochlorin + NADH + 2 H(+)</text>
        <dbReference type="Rhea" id="RHEA:15613"/>
        <dbReference type="ChEBI" id="CHEBI:15378"/>
        <dbReference type="ChEBI" id="CHEBI:57540"/>
        <dbReference type="ChEBI" id="CHEBI:57945"/>
        <dbReference type="ChEBI" id="CHEBI:58351"/>
        <dbReference type="ChEBI" id="CHEBI:58827"/>
        <dbReference type="EC" id="1.3.1.76"/>
    </reaction>
</comment>
<feature type="active site" description="Proton donor" evidence="14">
    <location>
        <position position="270"/>
    </location>
</feature>
<evidence type="ECO:0000313" key="18">
    <source>
        <dbReference type="Proteomes" id="UP000565745"/>
    </source>
</evidence>
<sequence>MDHFPIFLATAGRRIVVSGGGDAALSKLRILMKSSARITVFAAHPATEITTWAATGKLTLVRRTFDHGDTICAALFYGANEDDAEDKRTAAIARAEGALVNIVDNLGDSQFITPAIVDRDPVTIAIGTEGAAPVLARAIKADLEERLPQSLGTLARIGKAFRTASYALPFGRARRDFWRDYYFNSGPKAMTEGEEHVRPALDALLESHKTRTARDGHVAFVGGGPGDPELLTLKARRALDEADVVIYDRLISPEILELARREAVMIDVGKEGFGPSTSQETINALLVEHAQTGAQIVRLKSGDATVFGRLDEEIEAIDVHGIGWHIVPGITAASAAVASIGQSLTRRGRNASVRFLTGHDMKGFADHDWAQLARQGEVAAIYMGKKSARFVQGRLLMHGADRATPVTVIENASRPEQRVLETTLNRMAEDLAEANMTGPALTLYGLAPRAALQTVTEIPLEEMA</sequence>
<dbReference type="GO" id="GO:0019354">
    <property type="term" value="P:siroheme biosynthetic process"/>
    <property type="evidence" value="ECO:0007669"/>
    <property type="project" value="UniProtKB-UniPathway"/>
</dbReference>
<dbReference type="NCBIfam" id="NF007922">
    <property type="entry name" value="PRK10637.1"/>
    <property type="match status" value="1"/>
</dbReference>
<evidence type="ECO:0000256" key="6">
    <source>
        <dbReference type="ARBA" id="ARBA00022691"/>
    </source>
</evidence>
<dbReference type="CDD" id="cd11642">
    <property type="entry name" value="SUMT"/>
    <property type="match status" value="1"/>
</dbReference>
<dbReference type="InterPro" id="IPR036291">
    <property type="entry name" value="NAD(P)-bd_dom_sf"/>
</dbReference>
<accession>A0A7W6Q5V7</accession>
<feature type="domain" description="Tetrapyrrole methylase" evidence="15">
    <location>
        <begin position="218"/>
        <end position="426"/>
    </location>
</feature>